<keyword evidence="2" id="KW-1185">Reference proteome</keyword>
<dbReference type="Proteomes" id="UP000636949">
    <property type="component" value="Unassembled WGS sequence"/>
</dbReference>
<name>A0A8J3E899_9GAMM</name>
<evidence type="ECO:0000313" key="1">
    <source>
        <dbReference type="EMBL" id="GGF91382.1"/>
    </source>
</evidence>
<proteinExistence type="predicted"/>
<protein>
    <submittedName>
        <fullName evidence="1">Uncharacterized protein</fullName>
    </submittedName>
</protein>
<organism evidence="1 2">
    <name type="scientific">Cysteiniphilum litorale</name>
    <dbReference type="NCBI Taxonomy" id="2056700"/>
    <lineage>
        <taxon>Bacteria</taxon>
        <taxon>Pseudomonadati</taxon>
        <taxon>Pseudomonadota</taxon>
        <taxon>Gammaproteobacteria</taxon>
        <taxon>Thiotrichales</taxon>
        <taxon>Fastidiosibacteraceae</taxon>
        <taxon>Cysteiniphilum</taxon>
    </lineage>
</organism>
<dbReference type="AlphaFoldDB" id="A0A8J3E899"/>
<evidence type="ECO:0000313" key="2">
    <source>
        <dbReference type="Proteomes" id="UP000636949"/>
    </source>
</evidence>
<sequence length="88" mass="10244">MTTKYNYIPDAPNTPQELLKFISECIDIDINDLPTSSEELLEYLATHLENIETDVKDIQSELTEKEEEWELTSQLYDKTVTVFNNKNS</sequence>
<accession>A0A8J3E899</accession>
<gene>
    <name evidence="1" type="ORF">GCM10010995_05790</name>
</gene>
<dbReference type="EMBL" id="BMJS01000004">
    <property type="protein sequence ID" value="GGF91382.1"/>
    <property type="molecule type" value="Genomic_DNA"/>
</dbReference>
<reference evidence="1" key="1">
    <citation type="journal article" date="2014" name="Int. J. Syst. Evol. Microbiol.">
        <title>Complete genome sequence of Corynebacterium casei LMG S-19264T (=DSM 44701T), isolated from a smear-ripened cheese.</title>
        <authorList>
            <consortium name="US DOE Joint Genome Institute (JGI-PGF)"/>
            <person name="Walter F."/>
            <person name="Albersmeier A."/>
            <person name="Kalinowski J."/>
            <person name="Ruckert C."/>
        </authorList>
    </citation>
    <scope>NUCLEOTIDE SEQUENCE</scope>
    <source>
        <strain evidence="1">CGMCC 1.15758</strain>
    </source>
</reference>
<comment type="caution">
    <text evidence="1">The sequence shown here is derived from an EMBL/GenBank/DDBJ whole genome shotgun (WGS) entry which is preliminary data.</text>
</comment>
<dbReference type="RefSeq" id="WP_117001745.1">
    <property type="nucleotide sequence ID" value="NZ_BMJS01000004.1"/>
</dbReference>
<reference evidence="1" key="2">
    <citation type="submission" date="2020-09" db="EMBL/GenBank/DDBJ databases">
        <authorList>
            <person name="Sun Q."/>
            <person name="Zhou Y."/>
        </authorList>
    </citation>
    <scope>NUCLEOTIDE SEQUENCE</scope>
    <source>
        <strain evidence="1">CGMCC 1.15758</strain>
    </source>
</reference>